<sequence>AQSYLAIDWSERTYGPDGPWNALSVHVGGIKNSTPIATQQVQIDLYPGSSSETYLPYNVTCDTTKTLCNSGRTWSPIYDPGTDPMTGKGFEFDDKTSSTYFKGPTVGQAITLGGQTVYQANLVSFEIGATPLGQNIVTYPNGVRAYPPLGLLALDAGTMDKAYQTSVVRRTTSPSADSSSVWIPAGYLYNQGVIPSYSWGLHMGSAALDYPGSLVLGGYDKRRLIGPYTTFGSQYPTLLDIGIGVETGGTPFTFQNKTGLLSSDNEDSRINVAIVPHSPSLYLPPHACEAITKELPVYFDQVTKYYLWNTSDALYQEVVSSPSYLSFVFPPASGDLDNVNIKIPFALLNLTLTSPIVSSPVQYFPCQPVEPNGTNGLRYALGRAFLQGAFVGWNTNAELGWLAQAPGPGDSNVGLGSEGKNIANKATKLDVYDGTVTNYFAQSWSKHWTPLPLTSKAPTSTASPTIAPTQTATHEASSTSTATIAGVSVGSSIGLVALITGIVLCIMRKRR</sequence>
<feature type="non-terminal residue" evidence="3">
    <location>
        <position position="511"/>
    </location>
</feature>
<dbReference type="SUPFAM" id="SSF50630">
    <property type="entry name" value="Acid proteases"/>
    <property type="match status" value="1"/>
</dbReference>
<keyword evidence="2" id="KW-0472">Membrane</keyword>
<protein>
    <recommendedName>
        <fullName evidence="5">Acid protease</fullName>
    </recommendedName>
</protein>
<organism evidence="3 4">
    <name type="scientific">Aureobasidium namibiae CBS 147.97</name>
    <dbReference type="NCBI Taxonomy" id="1043004"/>
    <lineage>
        <taxon>Eukaryota</taxon>
        <taxon>Fungi</taxon>
        <taxon>Dikarya</taxon>
        <taxon>Ascomycota</taxon>
        <taxon>Pezizomycotina</taxon>
        <taxon>Dothideomycetes</taxon>
        <taxon>Dothideomycetidae</taxon>
        <taxon>Dothideales</taxon>
        <taxon>Saccotheciaceae</taxon>
        <taxon>Aureobasidium</taxon>
    </lineage>
</organism>
<dbReference type="RefSeq" id="XP_013427354.1">
    <property type="nucleotide sequence ID" value="XM_013571900.1"/>
</dbReference>
<dbReference type="InterPro" id="IPR021109">
    <property type="entry name" value="Peptidase_aspartic_dom_sf"/>
</dbReference>
<keyword evidence="2" id="KW-1133">Transmembrane helix</keyword>
<evidence type="ECO:0000256" key="2">
    <source>
        <dbReference type="SAM" id="Phobius"/>
    </source>
</evidence>
<dbReference type="GeneID" id="25407812"/>
<dbReference type="Gene3D" id="2.40.70.10">
    <property type="entry name" value="Acid Proteases"/>
    <property type="match status" value="1"/>
</dbReference>
<keyword evidence="4" id="KW-1185">Reference proteome</keyword>
<feature type="region of interest" description="Disordered" evidence="1">
    <location>
        <begin position="455"/>
        <end position="479"/>
    </location>
</feature>
<evidence type="ECO:0000313" key="3">
    <source>
        <dbReference type="EMBL" id="KEQ73159.1"/>
    </source>
</evidence>
<gene>
    <name evidence="3" type="ORF">M436DRAFT_14312</name>
</gene>
<dbReference type="EMBL" id="KL584709">
    <property type="protein sequence ID" value="KEQ73159.1"/>
    <property type="molecule type" value="Genomic_DNA"/>
</dbReference>
<dbReference type="STRING" id="1043004.A0A074WNM2"/>
<evidence type="ECO:0000313" key="4">
    <source>
        <dbReference type="Proteomes" id="UP000027730"/>
    </source>
</evidence>
<dbReference type="Proteomes" id="UP000027730">
    <property type="component" value="Unassembled WGS sequence"/>
</dbReference>
<evidence type="ECO:0000256" key="1">
    <source>
        <dbReference type="SAM" id="MobiDB-lite"/>
    </source>
</evidence>
<accession>A0A074WNM2</accession>
<keyword evidence="2" id="KW-0812">Transmembrane</keyword>
<dbReference type="AlphaFoldDB" id="A0A074WNM2"/>
<proteinExistence type="predicted"/>
<dbReference type="HOGENOM" id="CLU_029272_1_0_1"/>
<reference evidence="3 4" key="1">
    <citation type="journal article" date="2014" name="BMC Genomics">
        <title>Genome sequencing of four Aureobasidium pullulans varieties: biotechnological potential, stress tolerance, and description of new species.</title>
        <authorList>
            <person name="Gostin Ar C."/>
            <person name="Ohm R.A."/>
            <person name="Kogej T."/>
            <person name="Sonjak S."/>
            <person name="Turk M."/>
            <person name="Zajc J."/>
            <person name="Zalar P."/>
            <person name="Grube M."/>
            <person name="Sun H."/>
            <person name="Han J."/>
            <person name="Sharma A."/>
            <person name="Chiniquy J."/>
            <person name="Ngan C.Y."/>
            <person name="Lipzen A."/>
            <person name="Barry K."/>
            <person name="Grigoriev I.V."/>
            <person name="Gunde-Cimerman N."/>
        </authorList>
    </citation>
    <scope>NUCLEOTIDE SEQUENCE [LARGE SCALE GENOMIC DNA]</scope>
    <source>
        <strain evidence="3 4">CBS 147.97</strain>
    </source>
</reference>
<name>A0A074WNM2_9PEZI</name>
<feature type="transmembrane region" description="Helical" evidence="2">
    <location>
        <begin position="484"/>
        <end position="507"/>
    </location>
</feature>
<feature type="non-terminal residue" evidence="3">
    <location>
        <position position="1"/>
    </location>
</feature>
<evidence type="ECO:0008006" key="5">
    <source>
        <dbReference type="Google" id="ProtNLM"/>
    </source>
</evidence>
<dbReference type="OrthoDB" id="4074350at2759"/>